<reference evidence="10 11" key="1">
    <citation type="journal article" date="2016" name="Microbes Environ.">
        <title>Phylogenetically diverse aerobic anoxygenic phototrophic bacteria isolated from epilithic biofilms in Tama river, Japan.</title>
        <authorList>
            <person name="Hirose S."/>
            <person name="Matsuura K."/>
            <person name="Haruta S."/>
        </authorList>
    </citation>
    <scope>NUCLEOTIDE SEQUENCE [LARGE SCALE GENOMIC DNA]</scope>
    <source>
        <strain evidence="10 11">S08</strain>
    </source>
</reference>
<organism evidence="10 11">
    <name type="scientific">Roseomonas fluvialis</name>
    <dbReference type="NCBI Taxonomy" id="1750527"/>
    <lineage>
        <taxon>Bacteria</taxon>
        <taxon>Pseudomonadati</taxon>
        <taxon>Pseudomonadota</taxon>
        <taxon>Alphaproteobacteria</taxon>
        <taxon>Acetobacterales</taxon>
        <taxon>Roseomonadaceae</taxon>
        <taxon>Roseomonas</taxon>
    </lineage>
</organism>
<evidence type="ECO:0000256" key="5">
    <source>
        <dbReference type="ARBA" id="ARBA00022833"/>
    </source>
</evidence>
<feature type="compositionally biased region" description="Pro residues" evidence="8">
    <location>
        <begin position="312"/>
        <end position="322"/>
    </location>
</feature>
<dbReference type="Pfam" id="PF01551">
    <property type="entry name" value="Peptidase_M23"/>
    <property type="match status" value="1"/>
</dbReference>
<evidence type="ECO:0000256" key="6">
    <source>
        <dbReference type="ARBA" id="ARBA00023049"/>
    </source>
</evidence>
<accession>A0ABM7Y812</accession>
<protein>
    <recommendedName>
        <fullName evidence="9">M23ase beta-sheet core domain-containing protein</fullName>
    </recommendedName>
</protein>
<dbReference type="PANTHER" id="PTHR21666:SF288">
    <property type="entry name" value="CELL DIVISION PROTEIN YTFB"/>
    <property type="match status" value="1"/>
</dbReference>
<dbReference type="PANTHER" id="PTHR21666">
    <property type="entry name" value="PEPTIDASE-RELATED"/>
    <property type="match status" value="1"/>
</dbReference>
<keyword evidence="6" id="KW-0482">Metalloprotease</keyword>
<evidence type="ECO:0000256" key="8">
    <source>
        <dbReference type="SAM" id="MobiDB-lite"/>
    </source>
</evidence>
<evidence type="ECO:0000313" key="10">
    <source>
        <dbReference type="EMBL" id="BDG74125.1"/>
    </source>
</evidence>
<evidence type="ECO:0000256" key="7">
    <source>
        <dbReference type="SAM" id="Coils"/>
    </source>
</evidence>
<keyword evidence="2" id="KW-0645">Protease</keyword>
<gene>
    <name evidence="10" type="ORF">Rmf_40540</name>
</gene>
<name>A0ABM7Y812_9PROT</name>
<evidence type="ECO:0000256" key="3">
    <source>
        <dbReference type="ARBA" id="ARBA00022723"/>
    </source>
</evidence>
<evidence type="ECO:0000256" key="2">
    <source>
        <dbReference type="ARBA" id="ARBA00022670"/>
    </source>
</evidence>
<sequence length="459" mass="48045">MAVADAARRYGTGRDAPRRHAARPALMAAGVAHPDRHTARQGTAARPMRLAAFGLACALSAAPALAQPTREAIQDARRAAEAERAAAADAARLAREAAELERGLARQRVAMAERAQRADAALEAAQDRERAASLAAIAARAEVERRAAALAPLMPAMRRLSLWPVETLLAVPLPPEEALRGVLVLQGVARQVRRDVEALREADQEASRQARQAAVEATIVAAARTEALSAARALDSEIAAARAREAEARQAEREAGRRAQEALARAADLTEMLARIERDRAREAAAQAARDRAEAAARAREERAARRAGRPLPEPPPAPAPEPAAVAGAPAAARVTPVAGRVLRAYGEAAEGGPARGQTIQAATGARVVSPCPGRAAFSGPFRSYGLLLIVECTDGHHVVIAGLGRLDTTTGTRLLAGEPVGVVGETEGGRGRLYLELRRDGQAVDPRGWFGAGRPGAG</sequence>
<evidence type="ECO:0000259" key="9">
    <source>
        <dbReference type="Pfam" id="PF01551"/>
    </source>
</evidence>
<evidence type="ECO:0000313" key="11">
    <source>
        <dbReference type="Proteomes" id="UP000831327"/>
    </source>
</evidence>
<feature type="region of interest" description="Disordered" evidence="8">
    <location>
        <begin position="285"/>
        <end position="328"/>
    </location>
</feature>
<dbReference type="InterPro" id="IPR011055">
    <property type="entry name" value="Dup_hybrid_motif"/>
</dbReference>
<keyword evidence="7" id="KW-0175">Coiled coil</keyword>
<keyword evidence="3" id="KW-0479">Metal-binding</keyword>
<keyword evidence="5" id="KW-0862">Zinc</keyword>
<dbReference type="Proteomes" id="UP000831327">
    <property type="component" value="Chromosome"/>
</dbReference>
<feature type="domain" description="M23ase beta-sheet core" evidence="9">
    <location>
        <begin position="355"/>
        <end position="447"/>
    </location>
</feature>
<dbReference type="Gene3D" id="2.70.70.10">
    <property type="entry name" value="Glucose Permease (Domain IIA)"/>
    <property type="match status" value="1"/>
</dbReference>
<proteinExistence type="predicted"/>
<keyword evidence="4" id="KW-0378">Hydrolase</keyword>
<keyword evidence="11" id="KW-1185">Reference proteome</keyword>
<comment type="cofactor">
    <cofactor evidence="1">
        <name>Zn(2+)</name>
        <dbReference type="ChEBI" id="CHEBI:29105"/>
    </cofactor>
</comment>
<dbReference type="InterPro" id="IPR016047">
    <property type="entry name" value="M23ase_b-sheet_dom"/>
</dbReference>
<evidence type="ECO:0000256" key="4">
    <source>
        <dbReference type="ARBA" id="ARBA00022801"/>
    </source>
</evidence>
<dbReference type="EMBL" id="AP025637">
    <property type="protein sequence ID" value="BDG74125.1"/>
    <property type="molecule type" value="Genomic_DNA"/>
</dbReference>
<evidence type="ECO:0000256" key="1">
    <source>
        <dbReference type="ARBA" id="ARBA00001947"/>
    </source>
</evidence>
<feature type="region of interest" description="Disordered" evidence="8">
    <location>
        <begin position="1"/>
        <end position="21"/>
    </location>
</feature>
<dbReference type="SUPFAM" id="SSF51261">
    <property type="entry name" value="Duplicated hybrid motif"/>
    <property type="match status" value="1"/>
</dbReference>
<feature type="compositionally biased region" description="Basic and acidic residues" evidence="8">
    <location>
        <begin position="285"/>
        <end position="305"/>
    </location>
</feature>
<dbReference type="InterPro" id="IPR050570">
    <property type="entry name" value="Cell_wall_metabolism_enzyme"/>
</dbReference>
<feature type="coiled-coil region" evidence="7">
    <location>
        <begin position="90"/>
        <end position="128"/>
    </location>
</feature>